<protein>
    <recommendedName>
        <fullName evidence="5">Tc1-like transposase DDE domain-containing protein</fullName>
    </recommendedName>
</protein>
<feature type="domain" description="Tc3 transposase DNA binding" evidence="1">
    <location>
        <begin position="3"/>
        <end position="51"/>
    </location>
</feature>
<dbReference type="Pfam" id="PF13358">
    <property type="entry name" value="DDE_3"/>
    <property type="match status" value="1"/>
</dbReference>
<evidence type="ECO:0000313" key="4">
    <source>
        <dbReference type="Proteomes" id="UP000469452"/>
    </source>
</evidence>
<dbReference type="AlphaFoldDB" id="A0A6A4Z757"/>
<dbReference type="PANTHER" id="PTHR23022">
    <property type="entry name" value="TRANSPOSABLE ELEMENT-RELATED"/>
    <property type="match status" value="1"/>
</dbReference>
<organism evidence="3 4">
    <name type="scientific">Aphanomyces astaci</name>
    <name type="common">Crayfish plague agent</name>
    <dbReference type="NCBI Taxonomy" id="112090"/>
    <lineage>
        <taxon>Eukaryota</taxon>
        <taxon>Sar</taxon>
        <taxon>Stramenopiles</taxon>
        <taxon>Oomycota</taxon>
        <taxon>Saprolegniomycetes</taxon>
        <taxon>Saprolegniales</taxon>
        <taxon>Verrucalvaceae</taxon>
        <taxon>Aphanomyces</taxon>
    </lineage>
</organism>
<dbReference type="InterPro" id="IPR009057">
    <property type="entry name" value="Homeodomain-like_sf"/>
</dbReference>
<dbReference type="Gene3D" id="3.30.420.10">
    <property type="entry name" value="Ribonuclease H-like superfamily/Ribonuclease H"/>
    <property type="match status" value="1"/>
</dbReference>
<dbReference type="EMBL" id="VJMI01018658">
    <property type="protein sequence ID" value="KAF0709932.1"/>
    <property type="molecule type" value="Genomic_DNA"/>
</dbReference>
<accession>A0A6A4Z757</accession>
<sequence length="334" mass="38248">MPRGQPLSDDEKIEVLVLHREDHSANYISKELGRSRGCVQAFLSDPTAYGTAKSTGRPSNVSNAMHRRLIRAARTGKYTAAELVERHSLPVGRRRVCQLLNKSGKLKYKKRLAAPMMTRAHEKARVKWAAEARHWGPKFGDIVWSDEKKWNLDGPDGFNYYWADLTRRREHFSKRQNGGGGVMVWGGFSRRGKTELAFREGKQNSEAYIGTLSNYMLPYAHWKHLNEYRFQQDNASIHTAGSVSEWFKEPEVAVDVIPWPAKSPDLNPIENLWGIMSRKVYDNGRRKFSTKAELIACVRQVWDEIDISLLEKLVDGMPKRCELVLASKGRKINH</sequence>
<evidence type="ECO:0000259" key="1">
    <source>
        <dbReference type="Pfam" id="PF11427"/>
    </source>
</evidence>
<comment type="caution">
    <text evidence="3">The sequence shown here is derived from an EMBL/GenBank/DDBJ whole genome shotgun (WGS) entry which is preliminary data.</text>
</comment>
<dbReference type="GO" id="GO:0003677">
    <property type="term" value="F:DNA binding"/>
    <property type="evidence" value="ECO:0007669"/>
    <property type="project" value="InterPro"/>
</dbReference>
<reference evidence="3 4" key="1">
    <citation type="submission" date="2019-06" db="EMBL/GenBank/DDBJ databases">
        <title>Genomics analysis of Aphanomyces spp. identifies a new class of oomycete effector associated with host adaptation.</title>
        <authorList>
            <person name="Gaulin E."/>
        </authorList>
    </citation>
    <scope>NUCLEOTIDE SEQUENCE [LARGE SCALE GENOMIC DNA]</scope>
    <source>
        <strain evidence="3 4">E</strain>
    </source>
</reference>
<proteinExistence type="predicted"/>
<dbReference type="Gene3D" id="1.10.10.60">
    <property type="entry name" value="Homeodomain-like"/>
    <property type="match status" value="1"/>
</dbReference>
<dbReference type="PANTHER" id="PTHR23022:SF129">
    <property type="entry name" value="TRANSPOSABLE ELEMENT TC3 TRANSPOSASE"/>
    <property type="match status" value="1"/>
</dbReference>
<dbReference type="SUPFAM" id="SSF46689">
    <property type="entry name" value="Homeodomain-like"/>
    <property type="match status" value="1"/>
</dbReference>
<feature type="domain" description="Tc1-like transposase DDE" evidence="2">
    <location>
        <begin position="141"/>
        <end position="294"/>
    </location>
</feature>
<evidence type="ECO:0000259" key="2">
    <source>
        <dbReference type="Pfam" id="PF13358"/>
    </source>
</evidence>
<dbReference type="Pfam" id="PF11427">
    <property type="entry name" value="HTH_Tnp_Tc3_1"/>
    <property type="match status" value="1"/>
</dbReference>
<dbReference type="InterPro" id="IPR052338">
    <property type="entry name" value="Transposase_5"/>
</dbReference>
<dbReference type="InterPro" id="IPR038717">
    <property type="entry name" value="Tc1-like_DDE_dom"/>
</dbReference>
<name>A0A6A4Z757_APHAT</name>
<evidence type="ECO:0008006" key="5">
    <source>
        <dbReference type="Google" id="ProtNLM"/>
    </source>
</evidence>
<dbReference type="InterPro" id="IPR025898">
    <property type="entry name" value="Tc3_transposase_DNA-bd_dom"/>
</dbReference>
<dbReference type="VEuPathDB" id="FungiDB:H257_14797"/>
<dbReference type="Proteomes" id="UP000469452">
    <property type="component" value="Unassembled WGS sequence"/>
</dbReference>
<gene>
    <name evidence="3" type="ORF">AaE_012725</name>
</gene>
<evidence type="ECO:0000313" key="3">
    <source>
        <dbReference type="EMBL" id="KAF0709932.1"/>
    </source>
</evidence>
<dbReference type="InterPro" id="IPR036397">
    <property type="entry name" value="RNaseH_sf"/>
</dbReference>